<dbReference type="InterPro" id="IPR005116">
    <property type="entry name" value="Transp-assoc_OB_typ1"/>
</dbReference>
<dbReference type="AlphaFoldDB" id="A0A239ILN5"/>
<feature type="domain" description="ABC transporter" evidence="10">
    <location>
        <begin position="15"/>
        <end position="249"/>
    </location>
</feature>
<dbReference type="NCBIfam" id="TIGR02142">
    <property type="entry name" value="modC_ABC"/>
    <property type="match status" value="1"/>
</dbReference>
<dbReference type="GO" id="GO:0140359">
    <property type="term" value="F:ABC-type transporter activity"/>
    <property type="evidence" value="ECO:0007669"/>
    <property type="project" value="InterPro"/>
</dbReference>
<dbReference type="Gene3D" id="3.40.50.300">
    <property type="entry name" value="P-loop containing nucleotide triphosphate hydrolases"/>
    <property type="match status" value="1"/>
</dbReference>
<keyword evidence="2" id="KW-1003">Cell membrane</keyword>
<dbReference type="PANTHER" id="PTHR43514:SF10">
    <property type="entry name" value="MOLYBDENUM IMPORT ATP-BINDING PROTEIN MODC 2"/>
    <property type="match status" value="1"/>
</dbReference>
<reference evidence="13" key="1">
    <citation type="submission" date="2017-06" db="EMBL/GenBank/DDBJ databases">
        <authorList>
            <person name="Varghese N."/>
            <person name="Submissions S."/>
        </authorList>
    </citation>
    <scope>NUCLEOTIDE SEQUENCE [LARGE SCALE GENOMIC DNA]</scope>
    <source>
        <strain evidence="13">CIP 108523</strain>
    </source>
</reference>
<organism evidence="12 13">
    <name type="scientific">Pseudomonas segetis</name>
    <dbReference type="NCBI Taxonomy" id="298908"/>
    <lineage>
        <taxon>Bacteria</taxon>
        <taxon>Pseudomonadati</taxon>
        <taxon>Pseudomonadota</taxon>
        <taxon>Gammaproteobacteria</taxon>
        <taxon>Pseudomonadales</taxon>
        <taxon>Pseudomonadaceae</taxon>
        <taxon>Pseudomonas</taxon>
    </lineage>
</organism>
<dbReference type="InterPro" id="IPR003439">
    <property type="entry name" value="ABC_transporter-like_ATP-bd"/>
</dbReference>
<evidence type="ECO:0000313" key="12">
    <source>
        <dbReference type="EMBL" id="SNS94676.1"/>
    </source>
</evidence>
<accession>A0A239ILN5</accession>
<keyword evidence="8" id="KW-0472">Membrane</keyword>
<dbReference type="Pfam" id="PF03459">
    <property type="entry name" value="TOBE"/>
    <property type="match status" value="1"/>
</dbReference>
<protein>
    <submittedName>
        <fullName evidence="12">Molybdate transport system ATP-binding protein</fullName>
    </submittedName>
</protein>
<keyword evidence="7" id="KW-1278">Translocase</keyword>
<dbReference type="Pfam" id="PF00005">
    <property type="entry name" value="ABC_tran"/>
    <property type="match status" value="1"/>
</dbReference>
<sequence length="377" mass="41715">MNRPLPMDKPQDPASESIQAHFKLSHDSFTLDVDLQLPGKGVSGFFGHSGSGKTSCLRCFAGLEKPQEGYLKVNGEVWQDSQNGLFMPPHKRAIGYVFQEANLFPHLSVLGNLQYGLKRIPSTLRQVPLQQAVELLGIGHLLKRMPDKLSGGERQRVAIARALLCSPKLLLMDEPLAALDPKRKSEVLPYLEQLHGQLQIPVIYVSHSADEIGRLADHLVVLEDGRVQATGPLKQTLVRDDLPFIFEADAEAVVDGHVCDFDQHYRLLSIRLNGSDSVLKLPHSMLENGQPVRVKIKARDVSINLQKAHDSSILNLIPAQVVSIVSLDGQAQVLIHAAVGEEHIVARITRYSFDRLKLLPQQQVWLQIKSVSLLGTA</sequence>
<evidence type="ECO:0000256" key="4">
    <source>
        <dbReference type="ARBA" id="ARBA00022519"/>
    </source>
</evidence>
<evidence type="ECO:0000256" key="2">
    <source>
        <dbReference type="ARBA" id="ARBA00022475"/>
    </source>
</evidence>
<dbReference type="InterPro" id="IPR050334">
    <property type="entry name" value="Molybdenum_import_ModC"/>
</dbReference>
<keyword evidence="5" id="KW-0547">Nucleotide-binding</keyword>
<dbReference type="GO" id="GO:0015098">
    <property type="term" value="F:molybdate ion transmembrane transporter activity"/>
    <property type="evidence" value="ECO:0007669"/>
    <property type="project" value="InterPro"/>
</dbReference>
<evidence type="ECO:0000256" key="9">
    <source>
        <dbReference type="PROSITE-ProRule" id="PRU01213"/>
    </source>
</evidence>
<dbReference type="GO" id="GO:0016020">
    <property type="term" value="C:membrane"/>
    <property type="evidence" value="ECO:0007669"/>
    <property type="project" value="InterPro"/>
</dbReference>
<evidence type="ECO:0000256" key="5">
    <source>
        <dbReference type="ARBA" id="ARBA00022741"/>
    </source>
</evidence>
<evidence type="ECO:0000256" key="6">
    <source>
        <dbReference type="ARBA" id="ARBA00022840"/>
    </source>
</evidence>
<keyword evidence="6 12" id="KW-0067">ATP-binding</keyword>
<keyword evidence="3 9" id="KW-0500">Molybdenum</keyword>
<dbReference type="InterPro" id="IPR008995">
    <property type="entry name" value="Mo/tungstate-bd_C_term_dom"/>
</dbReference>
<evidence type="ECO:0000256" key="8">
    <source>
        <dbReference type="ARBA" id="ARBA00023136"/>
    </source>
</evidence>
<evidence type="ECO:0000313" key="13">
    <source>
        <dbReference type="Proteomes" id="UP000242915"/>
    </source>
</evidence>
<evidence type="ECO:0000256" key="3">
    <source>
        <dbReference type="ARBA" id="ARBA00022505"/>
    </source>
</evidence>
<dbReference type="InterPro" id="IPR003593">
    <property type="entry name" value="AAA+_ATPase"/>
</dbReference>
<dbReference type="SUPFAM" id="SSF52540">
    <property type="entry name" value="P-loop containing nucleoside triphosphate hydrolases"/>
    <property type="match status" value="1"/>
</dbReference>
<name>A0A239ILN5_9PSED</name>
<evidence type="ECO:0000259" key="10">
    <source>
        <dbReference type="PROSITE" id="PS50893"/>
    </source>
</evidence>
<dbReference type="Gene3D" id="2.40.50.100">
    <property type="match status" value="1"/>
</dbReference>
<dbReference type="PROSITE" id="PS00211">
    <property type="entry name" value="ABC_TRANSPORTER_1"/>
    <property type="match status" value="1"/>
</dbReference>
<dbReference type="InterPro" id="IPR017871">
    <property type="entry name" value="ABC_transporter-like_CS"/>
</dbReference>
<dbReference type="RefSeq" id="WP_425439613.1">
    <property type="nucleotide sequence ID" value="NZ_FZOG01000006.1"/>
</dbReference>
<dbReference type="SUPFAM" id="SSF50331">
    <property type="entry name" value="MOP-like"/>
    <property type="match status" value="1"/>
</dbReference>
<dbReference type="PANTHER" id="PTHR43514">
    <property type="entry name" value="ABC TRANSPORTER I FAMILY MEMBER 10"/>
    <property type="match status" value="1"/>
</dbReference>
<proteinExistence type="predicted"/>
<keyword evidence="13" id="KW-1185">Reference proteome</keyword>
<keyword evidence="1" id="KW-0813">Transport</keyword>
<dbReference type="GO" id="GO:0005524">
    <property type="term" value="F:ATP binding"/>
    <property type="evidence" value="ECO:0007669"/>
    <property type="project" value="UniProtKB-KW"/>
</dbReference>
<dbReference type="InterPro" id="IPR011868">
    <property type="entry name" value="ModC_ABC_ATP-bd"/>
</dbReference>
<dbReference type="InterPro" id="IPR027417">
    <property type="entry name" value="P-loop_NTPase"/>
</dbReference>
<dbReference type="PROSITE" id="PS51866">
    <property type="entry name" value="MOP"/>
    <property type="match status" value="1"/>
</dbReference>
<gene>
    <name evidence="12" type="ORF">SAMN05216255_3955</name>
</gene>
<dbReference type="EMBL" id="FZOG01000006">
    <property type="protein sequence ID" value="SNS94676.1"/>
    <property type="molecule type" value="Genomic_DNA"/>
</dbReference>
<evidence type="ECO:0000256" key="7">
    <source>
        <dbReference type="ARBA" id="ARBA00022967"/>
    </source>
</evidence>
<keyword evidence="4" id="KW-0997">Cell inner membrane</keyword>
<feature type="domain" description="Mop" evidence="11">
    <location>
        <begin position="310"/>
        <end position="377"/>
    </location>
</feature>
<dbReference type="PROSITE" id="PS50893">
    <property type="entry name" value="ABC_TRANSPORTER_2"/>
    <property type="match status" value="1"/>
</dbReference>
<dbReference type="SMART" id="SM00382">
    <property type="entry name" value="AAA"/>
    <property type="match status" value="1"/>
</dbReference>
<evidence type="ECO:0000259" key="11">
    <source>
        <dbReference type="PROSITE" id="PS51866"/>
    </source>
</evidence>
<dbReference type="Proteomes" id="UP000242915">
    <property type="component" value="Unassembled WGS sequence"/>
</dbReference>
<dbReference type="InterPro" id="IPR004606">
    <property type="entry name" value="Mop_domain"/>
</dbReference>
<dbReference type="GO" id="GO:0016887">
    <property type="term" value="F:ATP hydrolysis activity"/>
    <property type="evidence" value="ECO:0007669"/>
    <property type="project" value="InterPro"/>
</dbReference>
<dbReference type="FunFam" id="3.40.50.300:FF:000634">
    <property type="entry name" value="Molybdenum import ATP-binding protein ModC"/>
    <property type="match status" value="1"/>
</dbReference>
<evidence type="ECO:0000256" key="1">
    <source>
        <dbReference type="ARBA" id="ARBA00022448"/>
    </source>
</evidence>